<dbReference type="EMBL" id="KZ825054">
    <property type="protein sequence ID" value="RAH63258.1"/>
    <property type="molecule type" value="Genomic_DNA"/>
</dbReference>
<keyword evidence="2" id="KW-1185">Reference proteome</keyword>
<proteinExistence type="predicted"/>
<protein>
    <submittedName>
        <fullName evidence="1">Uncharacterized protein</fullName>
    </submittedName>
</protein>
<evidence type="ECO:0000313" key="1">
    <source>
        <dbReference type="EMBL" id="RAH63258.1"/>
    </source>
</evidence>
<accession>A0A8G1RCC7</accession>
<dbReference type="Proteomes" id="UP000249526">
    <property type="component" value="Unassembled WGS sequence"/>
</dbReference>
<organism evidence="1 2">
    <name type="scientific">Aspergillus piperis CBS 112811</name>
    <dbReference type="NCBI Taxonomy" id="1448313"/>
    <lineage>
        <taxon>Eukaryota</taxon>
        <taxon>Fungi</taxon>
        <taxon>Dikarya</taxon>
        <taxon>Ascomycota</taxon>
        <taxon>Pezizomycotina</taxon>
        <taxon>Eurotiomycetes</taxon>
        <taxon>Eurotiomycetidae</taxon>
        <taxon>Eurotiales</taxon>
        <taxon>Aspergillaceae</taxon>
        <taxon>Aspergillus</taxon>
        <taxon>Aspergillus subgen. Circumdati</taxon>
    </lineage>
</organism>
<sequence>MQRQFGRLMKRSADDSQVAILLKDFEEADKILGRVSSRLYFLFPAPCFSVHFPCGV</sequence>
<dbReference type="GeneID" id="37162442"/>
<dbReference type="AlphaFoldDB" id="A0A8G1RCC7"/>
<reference evidence="1 2" key="1">
    <citation type="submission" date="2018-02" db="EMBL/GenBank/DDBJ databases">
        <title>The genomes of Aspergillus section Nigri reveals drivers in fungal speciation.</title>
        <authorList>
            <consortium name="DOE Joint Genome Institute"/>
            <person name="Vesth T.C."/>
            <person name="Nybo J."/>
            <person name="Theobald S."/>
            <person name="Brandl J."/>
            <person name="Frisvad J.C."/>
            <person name="Nielsen K.F."/>
            <person name="Lyhne E.K."/>
            <person name="Kogle M.E."/>
            <person name="Kuo A."/>
            <person name="Riley R."/>
            <person name="Clum A."/>
            <person name="Nolan M."/>
            <person name="Lipzen A."/>
            <person name="Salamov A."/>
            <person name="Henrissat B."/>
            <person name="Wiebenga A."/>
            <person name="De vries R.P."/>
            <person name="Grigoriev I.V."/>
            <person name="Mortensen U.H."/>
            <person name="Andersen M.R."/>
            <person name="Baker S.E."/>
        </authorList>
    </citation>
    <scope>NUCLEOTIDE SEQUENCE [LARGE SCALE GENOMIC DNA]</scope>
    <source>
        <strain evidence="1 2">CBS 112811</strain>
    </source>
</reference>
<dbReference type="RefSeq" id="XP_025521180.1">
    <property type="nucleotide sequence ID" value="XM_025659040.1"/>
</dbReference>
<name>A0A8G1RCC7_9EURO</name>
<evidence type="ECO:0000313" key="2">
    <source>
        <dbReference type="Proteomes" id="UP000249526"/>
    </source>
</evidence>
<gene>
    <name evidence="1" type="ORF">BO85DRAFT_444556</name>
</gene>